<dbReference type="Proteomes" id="UP000325780">
    <property type="component" value="Unassembled WGS sequence"/>
</dbReference>
<feature type="transmembrane region" description="Helical" evidence="4">
    <location>
        <begin position="39"/>
        <end position="59"/>
    </location>
</feature>
<evidence type="ECO:0000256" key="3">
    <source>
        <dbReference type="SAM" id="MobiDB-lite"/>
    </source>
</evidence>
<keyword evidence="4" id="KW-0472">Membrane</keyword>
<evidence type="ECO:0008006" key="7">
    <source>
        <dbReference type="Google" id="ProtNLM"/>
    </source>
</evidence>
<name>A0A5N6TUB7_ASPAV</name>
<reference evidence="5 6" key="1">
    <citation type="submission" date="2019-04" db="EMBL/GenBank/DDBJ databases">
        <title>Friends and foes A comparative genomics study of 23 Aspergillus species from section Flavi.</title>
        <authorList>
            <consortium name="DOE Joint Genome Institute"/>
            <person name="Kjaerbolling I."/>
            <person name="Vesth T."/>
            <person name="Frisvad J.C."/>
            <person name="Nybo J.L."/>
            <person name="Theobald S."/>
            <person name="Kildgaard S."/>
            <person name="Isbrandt T."/>
            <person name="Kuo A."/>
            <person name="Sato A."/>
            <person name="Lyhne E.K."/>
            <person name="Kogle M.E."/>
            <person name="Wiebenga A."/>
            <person name="Kun R.S."/>
            <person name="Lubbers R.J."/>
            <person name="Makela M.R."/>
            <person name="Barry K."/>
            <person name="Chovatia M."/>
            <person name="Clum A."/>
            <person name="Daum C."/>
            <person name="Haridas S."/>
            <person name="He G."/>
            <person name="LaButti K."/>
            <person name="Lipzen A."/>
            <person name="Mondo S."/>
            <person name="Riley R."/>
            <person name="Salamov A."/>
            <person name="Simmons B.A."/>
            <person name="Magnuson J.K."/>
            <person name="Henrissat B."/>
            <person name="Mortensen U.H."/>
            <person name="Larsen T.O."/>
            <person name="Devries R.P."/>
            <person name="Grigoriev I.V."/>
            <person name="Machida M."/>
            <person name="Baker S.E."/>
            <person name="Andersen M.R."/>
        </authorList>
    </citation>
    <scope>NUCLEOTIDE SEQUENCE [LARGE SCALE GENOMIC DNA]</scope>
    <source>
        <strain evidence="5 6">IBT 18842</strain>
    </source>
</reference>
<keyword evidence="6" id="KW-1185">Reference proteome</keyword>
<evidence type="ECO:0000256" key="2">
    <source>
        <dbReference type="ARBA" id="ARBA00035112"/>
    </source>
</evidence>
<keyword evidence="4" id="KW-0812">Transmembrane</keyword>
<organism evidence="5 6">
    <name type="scientific">Aspergillus avenaceus</name>
    <dbReference type="NCBI Taxonomy" id="36643"/>
    <lineage>
        <taxon>Eukaryota</taxon>
        <taxon>Fungi</taxon>
        <taxon>Dikarya</taxon>
        <taxon>Ascomycota</taxon>
        <taxon>Pezizomycotina</taxon>
        <taxon>Eurotiomycetes</taxon>
        <taxon>Eurotiomycetidae</taxon>
        <taxon>Eurotiales</taxon>
        <taxon>Aspergillaceae</taxon>
        <taxon>Aspergillus</taxon>
        <taxon>Aspergillus subgen. Circumdati</taxon>
    </lineage>
</organism>
<sequence>MTSSEDKFYTPVSTDDTDPSPELPIIRAERRQSRKRSRILLSIIVLQSILCAGLGAALYGHGTYICNARFRPGSSIVHIPYRNMEFTEQKEYTTQIPGKGSLWDRLIPPGRGFIVAKRTKSGALSFQRHSSKPQAPDPSREFYCLSGIHQMHCLGVIYNATLSHHEPEQPSTAGVMTHTEHIGHCVDYLRQAIMCASDSSLELATELHTDGKVLKSVDGWNTTHQCRDWDSLYNFASEYRLGEYEGIA</sequence>
<dbReference type="PANTHER" id="PTHR33365">
    <property type="entry name" value="YALI0B05434P"/>
    <property type="match status" value="1"/>
</dbReference>
<evidence type="ECO:0000256" key="4">
    <source>
        <dbReference type="SAM" id="Phobius"/>
    </source>
</evidence>
<comment type="pathway">
    <text evidence="1">Mycotoxin biosynthesis.</text>
</comment>
<evidence type="ECO:0000313" key="5">
    <source>
        <dbReference type="EMBL" id="KAE8149709.1"/>
    </source>
</evidence>
<protein>
    <recommendedName>
        <fullName evidence="7">Tat pathway signal sequence</fullName>
    </recommendedName>
</protein>
<keyword evidence="4" id="KW-1133">Transmembrane helix</keyword>
<accession>A0A5N6TUB7</accession>
<evidence type="ECO:0000313" key="6">
    <source>
        <dbReference type="Proteomes" id="UP000325780"/>
    </source>
</evidence>
<gene>
    <name evidence="5" type="ORF">BDV25DRAFT_140557</name>
</gene>
<dbReference type="AlphaFoldDB" id="A0A5N6TUB7"/>
<feature type="region of interest" description="Disordered" evidence="3">
    <location>
        <begin position="1"/>
        <end position="22"/>
    </location>
</feature>
<proteinExistence type="inferred from homology"/>
<dbReference type="InterPro" id="IPR021765">
    <property type="entry name" value="UstYa-like"/>
</dbReference>
<dbReference type="PANTHER" id="PTHR33365:SF4">
    <property type="entry name" value="CYCLOCHLOROTINE BIOSYNTHESIS PROTEIN O"/>
    <property type="match status" value="1"/>
</dbReference>
<dbReference type="Pfam" id="PF11807">
    <property type="entry name" value="UstYa"/>
    <property type="match status" value="1"/>
</dbReference>
<dbReference type="EMBL" id="ML742115">
    <property type="protein sequence ID" value="KAE8149709.1"/>
    <property type="molecule type" value="Genomic_DNA"/>
</dbReference>
<comment type="similarity">
    <text evidence="2">Belongs to the ustYa family.</text>
</comment>
<evidence type="ECO:0000256" key="1">
    <source>
        <dbReference type="ARBA" id="ARBA00004685"/>
    </source>
</evidence>
<dbReference type="OrthoDB" id="3687641at2759"/>
<dbReference type="GO" id="GO:0043386">
    <property type="term" value="P:mycotoxin biosynthetic process"/>
    <property type="evidence" value="ECO:0007669"/>
    <property type="project" value="InterPro"/>
</dbReference>